<organism evidence="1 2">
    <name type="scientific">Baekduia soli</name>
    <dbReference type="NCBI Taxonomy" id="496014"/>
    <lineage>
        <taxon>Bacteria</taxon>
        <taxon>Bacillati</taxon>
        <taxon>Actinomycetota</taxon>
        <taxon>Thermoleophilia</taxon>
        <taxon>Solirubrobacterales</taxon>
        <taxon>Baekduiaceae</taxon>
        <taxon>Baekduia</taxon>
    </lineage>
</organism>
<evidence type="ECO:0000313" key="2">
    <source>
        <dbReference type="Proteomes" id="UP000321805"/>
    </source>
</evidence>
<dbReference type="RefSeq" id="WP_146915512.1">
    <property type="nucleotide sequence ID" value="NZ_CP042430.1"/>
</dbReference>
<proteinExistence type="predicted"/>
<reference evidence="1 2" key="1">
    <citation type="journal article" date="2018" name="J. Microbiol.">
        <title>Baekduia soli gen. nov., sp. nov., a novel bacterium isolated from the soil of Baekdu Mountain and proposal of a novel family name, Baekduiaceae fam. nov.</title>
        <authorList>
            <person name="An D.S."/>
            <person name="Siddiqi M.Z."/>
            <person name="Kim K.H."/>
            <person name="Yu H.S."/>
            <person name="Im W.T."/>
        </authorList>
    </citation>
    <scope>NUCLEOTIDE SEQUENCE [LARGE SCALE GENOMIC DNA]</scope>
    <source>
        <strain evidence="1 2">BR7-21</strain>
    </source>
</reference>
<dbReference type="KEGG" id="bsol:FSW04_01470"/>
<accession>A0A5B8U062</accession>
<sequence length="74" mass="8218">MNTKTKLTLAFPLGAAAYQVASLTAASLVDLRAAAIALLQDETLRRSNDPHDDDPWRLPHQNAALYRRLSYSHD</sequence>
<gene>
    <name evidence="1" type="ORF">FSW04_01470</name>
</gene>
<dbReference type="AlphaFoldDB" id="A0A5B8U062"/>
<keyword evidence="2" id="KW-1185">Reference proteome</keyword>
<dbReference type="EMBL" id="CP042430">
    <property type="protein sequence ID" value="QEC46377.1"/>
    <property type="molecule type" value="Genomic_DNA"/>
</dbReference>
<protein>
    <submittedName>
        <fullName evidence="1">Uncharacterized protein</fullName>
    </submittedName>
</protein>
<dbReference type="Proteomes" id="UP000321805">
    <property type="component" value="Chromosome"/>
</dbReference>
<name>A0A5B8U062_9ACTN</name>
<evidence type="ECO:0000313" key="1">
    <source>
        <dbReference type="EMBL" id="QEC46377.1"/>
    </source>
</evidence>